<dbReference type="Proteomes" id="UP000008743">
    <property type="component" value="Unassembled WGS sequence"/>
</dbReference>
<proteinExistence type="predicted"/>
<reference evidence="3" key="1">
    <citation type="submission" date="2011-02" db="EMBL/GenBank/DDBJ databases">
        <title>The Genome Sequence of Capsaspora owczarzaki ATCC 30864.</title>
        <authorList>
            <person name="Russ C."/>
            <person name="Cuomo C."/>
            <person name="Burger G."/>
            <person name="Gray M.W."/>
            <person name="Holland P.W.H."/>
            <person name="King N."/>
            <person name="Lang F.B.F."/>
            <person name="Roger A.J."/>
            <person name="Ruiz-Trillo I."/>
            <person name="Young S.K."/>
            <person name="Zeng Q."/>
            <person name="Gargeya S."/>
            <person name="Alvarado L."/>
            <person name="Berlin A."/>
            <person name="Chapman S.B."/>
            <person name="Chen Z."/>
            <person name="Freedman E."/>
            <person name="Gellesch M."/>
            <person name="Goldberg J."/>
            <person name="Griggs A."/>
            <person name="Gujja S."/>
            <person name="Heilman E."/>
            <person name="Heiman D."/>
            <person name="Howarth C."/>
            <person name="Mehta T."/>
            <person name="Neiman D."/>
            <person name="Pearson M."/>
            <person name="Roberts A."/>
            <person name="Saif S."/>
            <person name="Shea T."/>
            <person name="Shenoy N."/>
            <person name="Sisk P."/>
            <person name="Stolte C."/>
            <person name="Sykes S."/>
            <person name="White J."/>
            <person name="Yandava C."/>
            <person name="Haas B."/>
            <person name="Nusbaum C."/>
            <person name="Birren B."/>
        </authorList>
    </citation>
    <scope>NUCLEOTIDE SEQUENCE</scope>
    <source>
        <strain evidence="3">ATCC 30864</strain>
    </source>
</reference>
<dbReference type="EMBL" id="KE346362">
    <property type="protein sequence ID" value="KJE91051.1"/>
    <property type="molecule type" value="Genomic_DNA"/>
</dbReference>
<gene>
    <name evidence="2" type="ORF">CAOG_009518</name>
</gene>
<sequence length="229" mass="25311">MAILVGVIVCRVGVVTVGWAWAGRAISTVPAATCSRVRVCPTCRVKPILERTRMLVELGSRQTRVARVFLAVAALVRASARKELDGRRWAQEMLRHGARQGRRQLGAERRDGEWERLGDNHRSRNARRRPCGRLEKVGARQRRTERSRQRRIRLDGRDDCGGHRLSNRNNNLLLALGLALLGQEGRLFARGVCATTWARTVCTRRGIRCGGRCMVAAATAMAGNGVGGA</sequence>
<name>A0A0D2U7F4_CAPO3</name>
<organism evidence="2 3">
    <name type="scientific">Capsaspora owczarzaki (strain ATCC 30864)</name>
    <dbReference type="NCBI Taxonomy" id="595528"/>
    <lineage>
        <taxon>Eukaryota</taxon>
        <taxon>Filasterea</taxon>
        <taxon>Capsaspora</taxon>
    </lineage>
</organism>
<feature type="compositionally biased region" description="Basic and acidic residues" evidence="1">
    <location>
        <begin position="105"/>
        <end position="122"/>
    </location>
</feature>
<keyword evidence="3" id="KW-1185">Reference proteome</keyword>
<dbReference type="InParanoid" id="A0A0D2U7F4"/>
<dbReference type="AlphaFoldDB" id="A0A0D2U7F4"/>
<evidence type="ECO:0000256" key="1">
    <source>
        <dbReference type="SAM" id="MobiDB-lite"/>
    </source>
</evidence>
<feature type="region of interest" description="Disordered" evidence="1">
    <location>
        <begin position="100"/>
        <end position="127"/>
    </location>
</feature>
<evidence type="ECO:0000313" key="2">
    <source>
        <dbReference type="EMBL" id="KJE91051.1"/>
    </source>
</evidence>
<protein>
    <submittedName>
        <fullName evidence="2">Uncharacterized protein</fullName>
    </submittedName>
</protein>
<evidence type="ECO:0000313" key="3">
    <source>
        <dbReference type="Proteomes" id="UP000008743"/>
    </source>
</evidence>
<accession>A0A0D2U7F4</accession>